<dbReference type="Pfam" id="PF00561">
    <property type="entry name" value="Abhydrolase_1"/>
    <property type="match status" value="1"/>
</dbReference>
<dbReference type="InterPro" id="IPR000073">
    <property type="entry name" value="AB_hydrolase_1"/>
</dbReference>
<dbReference type="InterPro" id="IPR029058">
    <property type="entry name" value="AB_hydrolase_fold"/>
</dbReference>
<keyword evidence="1" id="KW-0560">Oxidoreductase</keyword>
<feature type="domain" description="AB hydrolase-1" evidence="3">
    <location>
        <begin position="26"/>
        <end position="264"/>
    </location>
</feature>
<dbReference type="RefSeq" id="WP_115851424.1">
    <property type="nucleotide sequence ID" value="NZ_QTUC01000001.1"/>
</dbReference>
<sequence length="278" mass="30569">MPYVTVGRENTADIQLYYEDHGTGHPVLLIHGFPLSGRAWERQERALLDAGYRVITYDRRGFGKSSQPSVGYDYDTFAADLSHLINGLELDDVDLVGHSMGGGEIARYLGTYGSARVRKAVIVSGVPPFLLKTPETPHGVPKEVFDEIVASLRADRFAYFTEWNKNFFNLDENLGTRISEEVVRDAWHSAVSASPIGTIACVSTWYTDFREDLPKIDVPVLVLHGSADRILPIEACGQATHEAIAGSQYVVIDGADHGLCWTHADEVNDALLSFLGSS</sequence>
<dbReference type="SUPFAM" id="SSF53474">
    <property type="entry name" value="alpha/beta-Hydrolases"/>
    <property type="match status" value="1"/>
</dbReference>
<dbReference type="PANTHER" id="PTHR43433">
    <property type="entry name" value="HYDROLASE, ALPHA/BETA FOLD FAMILY PROTEIN"/>
    <property type="match status" value="1"/>
</dbReference>
<dbReference type="InterPro" id="IPR050471">
    <property type="entry name" value="AB_hydrolase"/>
</dbReference>
<reference evidence="4 5" key="1">
    <citation type="submission" date="2018-08" db="EMBL/GenBank/DDBJ databases">
        <title>Sequencing the genomes of 1000 actinobacteria strains.</title>
        <authorList>
            <person name="Klenk H.-P."/>
        </authorList>
    </citation>
    <scope>NUCLEOTIDE SEQUENCE [LARGE SCALE GENOMIC DNA]</scope>
    <source>
        <strain evidence="4 5">DSM 22891</strain>
    </source>
</reference>
<dbReference type="AlphaFoldDB" id="A0A3D9VL12"/>
<evidence type="ECO:0000256" key="2">
    <source>
        <dbReference type="ARBA" id="ARBA00038128"/>
    </source>
</evidence>
<gene>
    <name evidence="4" type="ORF">DFJ64_3541</name>
</gene>
<proteinExistence type="inferred from homology"/>
<comment type="caution">
    <text evidence="4">The sequence shown here is derived from an EMBL/GenBank/DDBJ whole genome shotgun (WGS) entry which is preliminary data.</text>
</comment>
<evidence type="ECO:0000313" key="5">
    <source>
        <dbReference type="Proteomes" id="UP000256485"/>
    </source>
</evidence>
<protein>
    <submittedName>
        <fullName evidence="4">Pimeloyl-ACP methyl ester carboxylesterase</fullName>
    </submittedName>
</protein>
<dbReference type="OrthoDB" id="9785847at2"/>
<dbReference type="GO" id="GO:0004601">
    <property type="term" value="F:peroxidase activity"/>
    <property type="evidence" value="ECO:0007669"/>
    <property type="project" value="UniProtKB-KW"/>
</dbReference>
<dbReference type="PANTHER" id="PTHR43433:SF4">
    <property type="entry name" value="NON-HEME CHLOROPEROXIDASE-RELATED"/>
    <property type="match status" value="1"/>
</dbReference>
<evidence type="ECO:0000313" key="4">
    <source>
        <dbReference type="EMBL" id="REF38071.1"/>
    </source>
</evidence>
<comment type="similarity">
    <text evidence="2">Belongs to the AB hydrolase superfamily. Bacterial non-heme haloperoxidase / perhydrolase family.</text>
</comment>
<organism evidence="4 5">
    <name type="scientific">Thermasporomyces composti</name>
    <dbReference type="NCBI Taxonomy" id="696763"/>
    <lineage>
        <taxon>Bacteria</taxon>
        <taxon>Bacillati</taxon>
        <taxon>Actinomycetota</taxon>
        <taxon>Actinomycetes</taxon>
        <taxon>Propionibacteriales</taxon>
        <taxon>Nocardioidaceae</taxon>
        <taxon>Thermasporomyces</taxon>
    </lineage>
</organism>
<dbReference type="InterPro" id="IPR000639">
    <property type="entry name" value="Epox_hydrolase-like"/>
</dbReference>
<evidence type="ECO:0000256" key="1">
    <source>
        <dbReference type="ARBA" id="ARBA00022559"/>
    </source>
</evidence>
<dbReference type="PRINTS" id="PR00111">
    <property type="entry name" value="ABHYDROLASE"/>
</dbReference>
<dbReference type="EMBL" id="QTUC01000001">
    <property type="protein sequence ID" value="REF38071.1"/>
    <property type="molecule type" value="Genomic_DNA"/>
</dbReference>
<name>A0A3D9VL12_THECX</name>
<dbReference type="FunFam" id="3.40.50.1820:FF:000205">
    <property type="entry name" value="Non-haem bromoperoxidase BPO-A2"/>
    <property type="match status" value="1"/>
</dbReference>
<accession>A0A3D9VL12</accession>
<keyword evidence="5" id="KW-1185">Reference proteome</keyword>
<dbReference type="PRINTS" id="PR00412">
    <property type="entry name" value="EPOXHYDRLASE"/>
</dbReference>
<evidence type="ECO:0000259" key="3">
    <source>
        <dbReference type="Pfam" id="PF00561"/>
    </source>
</evidence>
<dbReference type="Gene3D" id="3.40.50.1820">
    <property type="entry name" value="alpha/beta hydrolase"/>
    <property type="match status" value="1"/>
</dbReference>
<keyword evidence="1" id="KW-0575">Peroxidase</keyword>
<dbReference type="Proteomes" id="UP000256485">
    <property type="component" value="Unassembled WGS sequence"/>
</dbReference>